<feature type="repeat" description="WD" evidence="3">
    <location>
        <begin position="19"/>
        <end position="60"/>
    </location>
</feature>
<dbReference type="PANTHER" id="PTHR19848:SF8">
    <property type="entry name" value="F-BOX AND WD REPEAT DOMAIN CONTAINING 7"/>
    <property type="match status" value="1"/>
</dbReference>
<feature type="compositionally biased region" description="Polar residues" evidence="4">
    <location>
        <begin position="363"/>
        <end position="377"/>
    </location>
</feature>
<feature type="compositionally biased region" description="Basic and acidic residues" evidence="4">
    <location>
        <begin position="431"/>
        <end position="440"/>
    </location>
</feature>
<dbReference type="InterPro" id="IPR015943">
    <property type="entry name" value="WD40/YVTN_repeat-like_dom_sf"/>
</dbReference>
<sequence length="608" mass="67302">MSNTSRKSVDLATKPLTTISGHEQSISSIAYLPGGERVVSCSDDKTVRIWGVGNAEQEGTSMEHEDQLYALAVTRDGKRILSGGDDRRIKVWDAETHELIEEWESPEDGILSIALSPDDRLVANGDGKGKIVIREMKEGGEIKHSIEAGSSVTSVYSLCFSPNGEKLACAVNKQTPRDVRGGVGDYTIQVYDIESGELILGPIIGHEDWVRSVLWSLDGIQLFSGSDDHSIRCWDSDTGEPIGELWTGHTDQVNSLSLSFDGTKLASSSSDRTVRFWDAHSGDPIGQPLHHDNHLWAVALSPSGEFVASGGMDEKISIWRVPWWDDSKKEPHKSFLDLPAVPVFKNDQQQNGLDFLDLPTSRRPFTSSHRPPTDSTTTLTVKRVQRFWRGLVARRTSSSPQQGIELNEMQDRRFWKSPVRTPVTEVAAGRLTDRVKVGRREPRRKKKKDEKSRKPKKSQAHTSSSAAEAGPSSNAEQSGSTSNAGPSNSQAGPSTASNTAPVGRSSSFAQSNTGSDDSWDDMDCGEQCVDYFCFGPRENRERFRPWKKKTRAVIEAEERAKKEKRKKNTRKHRKKIAERCTSTASPRPPKGQHPRGIPCVPSRSQYDA</sequence>
<dbReference type="Gene3D" id="2.130.10.10">
    <property type="entry name" value="YVTN repeat-like/Quinoprotein amine dehydrogenase"/>
    <property type="match status" value="2"/>
</dbReference>
<name>A0A0C9TD58_PAXIN</name>
<proteinExistence type="predicted"/>
<feature type="compositionally biased region" description="Polar residues" evidence="4">
    <location>
        <begin position="460"/>
        <end position="516"/>
    </location>
</feature>
<organism evidence="5 6">
    <name type="scientific">Paxillus involutus ATCC 200175</name>
    <dbReference type="NCBI Taxonomy" id="664439"/>
    <lineage>
        <taxon>Eukaryota</taxon>
        <taxon>Fungi</taxon>
        <taxon>Dikarya</taxon>
        <taxon>Basidiomycota</taxon>
        <taxon>Agaricomycotina</taxon>
        <taxon>Agaricomycetes</taxon>
        <taxon>Agaricomycetidae</taxon>
        <taxon>Boletales</taxon>
        <taxon>Paxilineae</taxon>
        <taxon>Paxillaceae</taxon>
        <taxon>Paxillus</taxon>
    </lineage>
</organism>
<feature type="repeat" description="WD" evidence="3">
    <location>
        <begin position="203"/>
        <end position="244"/>
    </location>
</feature>
<reference evidence="6" key="2">
    <citation type="submission" date="2015-01" db="EMBL/GenBank/DDBJ databases">
        <title>Evolutionary Origins and Diversification of the Mycorrhizal Mutualists.</title>
        <authorList>
            <consortium name="DOE Joint Genome Institute"/>
            <consortium name="Mycorrhizal Genomics Consortium"/>
            <person name="Kohler A."/>
            <person name="Kuo A."/>
            <person name="Nagy L.G."/>
            <person name="Floudas D."/>
            <person name="Copeland A."/>
            <person name="Barry K.W."/>
            <person name="Cichocki N."/>
            <person name="Veneault-Fourrey C."/>
            <person name="LaButti K."/>
            <person name="Lindquist E.A."/>
            <person name="Lipzen A."/>
            <person name="Lundell T."/>
            <person name="Morin E."/>
            <person name="Murat C."/>
            <person name="Riley R."/>
            <person name="Ohm R."/>
            <person name="Sun H."/>
            <person name="Tunlid A."/>
            <person name="Henrissat B."/>
            <person name="Grigoriev I.V."/>
            <person name="Hibbett D.S."/>
            <person name="Martin F."/>
        </authorList>
    </citation>
    <scope>NUCLEOTIDE SEQUENCE [LARGE SCALE GENOMIC DNA]</scope>
    <source>
        <strain evidence="6">ATCC 200175</strain>
    </source>
</reference>
<feature type="region of interest" description="Disordered" evidence="4">
    <location>
        <begin position="557"/>
        <end position="608"/>
    </location>
</feature>
<dbReference type="InterPro" id="IPR020472">
    <property type="entry name" value="WD40_PAC1"/>
</dbReference>
<evidence type="ECO:0000313" key="6">
    <source>
        <dbReference type="Proteomes" id="UP000053647"/>
    </source>
</evidence>
<dbReference type="EMBL" id="KN819529">
    <property type="protein sequence ID" value="KIJ08958.1"/>
    <property type="molecule type" value="Genomic_DNA"/>
</dbReference>
<accession>A0A0C9TD58</accession>
<dbReference type="PRINTS" id="PR00320">
    <property type="entry name" value="GPROTEINBRPT"/>
</dbReference>
<dbReference type="HOGENOM" id="CLU_000288_57_33_1"/>
<evidence type="ECO:0000256" key="1">
    <source>
        <dbReference type="ARBA" id="ARBA00022574"/>
    </source>
</evidence>
<feature type="repeat" description="WD" evidence="3">
    <location>
        <begin position="246"/>
        <end position="287"/>
    </location>
</feature>
<protein>
    <recommendedName>
        <fullName evidence="7">WD40 repeat-like protein</fullName>
    </recommendedName>
</protein>
<dbReference type="Proteomes" id="UP000053647">
    <property type="component" value="Unassembled WGS sequence"/>
</dbReference>
<keyword evidence="6" id="KW-1185">Reference proteome</keyword>
<feature type="region of interest" description="Disordered" evidence="4">
    <location>
        <begin position="357"/>
        <end position="377"/>
    </location>
</feature>
<dbReference type="PROSITE" id="PS50082">
    <property type="entry name" value="WD_REPEATS_2"/>
    <property type="match status" value="5"/>
</dbReference>
<keyword evidence="2" id="KW-0677">Repeat</keyword>
<dbReference type="SMART" id="SM00320">
    <property type="entry name" value="WD40"/>
    <property type="match status" value="7"/>
</dbReference>
<dbReference type="AlphaFoldDB" id="A0A0C9TD58"/>
<dbReference type="OrthoDB" id="3203311at2759"/>
<dbReference type="Pfam" id="PF00400">
    <property type="entry name" value="WD40"/>
    <property type="match status" value="5"/>
</dbReference>
<feature type="compositionally biased region" description="Basic residues" evidence="4">
    <location>
        <begin position="441"/>
        <end position="459"/>
    </location>
</feature>
<feature type="region of interest" description="Disordered" evidence="4">
    <location>
        <begin position="425"/>
        <end position="520"/>
    </location>
</feature>
<dbReference type="PROSITE" id="PS00678">
    <property type="entry name" value="WD_REPEATS_1"/>
    <property type="match status" value="2"/>
</dbReference>
<dbReference type="PROSITE" id="PS50294">
    <property type="entry name" value="WD_REPEATS_REGION"/>
    <property type="match status" value="5"/>
</dbReference>
<feature type="repeat" description="WD" evidence="3">
    <location>
        <begin position="61"/>
        <end position="102"/>
    </location>
</feature>
<dbReference type="PANTHER" id="PTHR19848">
    <property type="entry name" value="WD40 REPEAT PROTEIN"/>
    <property type="match status" value="1"/>
</dbReference>
<evidence type="ECO:0000313" key="5">
    <source>
        <dbReference type="EMBL" id="KIJ08958.1"/>
    </source>
</evidence>
<dbReference type="CDD" id="cd00200">
    <property type="entry name" value="WD40"/>
    <property type="match status" value="1"/>
</dbReference>
<dbReference type="InterPro" id="IPR036322">
    <property type="entry name" value="WD40_repeat_dom_sf"/>
</dbReference>
<dbReference type="SUPFAM" id="SSF50978">
    <property type="entry name" value="WD40 repeat-like"/>
    <property type="match status" value="1"/>
</dbReference>
<dbReference type="InterPro" id="IPR001680">
    <property type="entry name" value="WD40_rpt"/>
</dbReference>
<feature type="compositionally biased region" description="Basic residues" evidence="4">
    <location>
        <begin position="562"/>
        <end position="576"/>
    </location>
</feature>
<evidence type="ECO:0000256" key="3">
    <source>
        <dbReference type="PROSITE-ProRule" id="PRU00221"/>
    </source>
</evidence>
<gene>
    <name evidence="5" type="ORF">PAXINDRAFT_172698</name>
</gene>
<keyword evidence="1 3" id="KW-0853">WD repeat</keyword>
<evidence type="ECO:0000256" key="2">
    <source>
        <dbReference type="ARBA" id="ARBA00022737"/>
    </source>
</evidence>
<dbReference type="InterPro" id="IPR019775">
    <property type="entry name" value="WD40_repeat_CS"/>
</dbReference>
<evidence type="ECO:0008006" key="7">
    <source>
        <dbReference type="Google" id="ProtNLM"/>
    </source>
</evidence>
<feature type="repeat" description="WD" evidence="3">
    <location>
        <begin position="288"/>
        <end position="321"/>
    </location>
</feature>
<evidence type="ECO:0000256" key="4">
    <source>
        <dbReference type="SAM" id="MobiDB-lite"/>
    </source>
</evidence>
<reference evidence="5 6" key="1">
    <citation type="submission" date="2014-06" db="EMBL/GenBank/DDBJ databases">
        <authorList>
            <consortium name="DOE Joint Genome Institute"/>
            <person name="Kuo A."/>
            <person name="Kohler A."/>
            <person name="Nagy L.G."/>
            <person name="Floudas D."/>
            <person name="Copeland A."/>
            <person name="Barry K.W."/>
            <person name="Cichocki N."/>
            <person name="Veneault-Fourrey C."/>
            <person name="LaButti K."/>
            <person name="Lindquist E.A."/>
            <person name="Lipzen A."/>
            <person name="Lundell T."/>
            <person name="Morin E."/>
            <person name="Murat C."/>
            <person name="Sun H."/>
            <person name="Tunlid A."/>
            <person name="Henrissat B."/>
            <person name="Grigoriev I.V."/>
            <person name="Hibbett D.S."/>
            <person name="Martin F."/>
            <person name="Nordberg H.P."/>
            <person name="Cantor M.N."/>
            <person name="Hua S.X."/>
        </authorList>
    </citation>
    <scope>NUCLEOTIDE SEQUENCE [LARGE SCALE GENOMIC DNA]</scope>
    <source>
        <strain evidence="5 6">ATCC 200175</strain>
    </source>
</reference>